<feature type="domain" description="CS" evidence="1">
    <location>
        <begin position="319"/>
        <end position="413"/>
    </location>
</feature>
<proteinExistence type="predicted"/>
<dbReference type="GO" id="GO:0004334">
    <property type="term" value="F:fumarylacetoacetase activity"/>
    <property type="evidence" value="ECO:0007669"/>
    <property type="project" value="InterPro"/>
</dbReference>
<comment type="caution">
    <text evidence="2">The sequence shown here is derived from an EMBL/GenBank/DDBJ whole genome shotgun (WGS) entry which is preliminary data.</text>
</comment>
<dbReference type="Gene3D" id="2.60.40.790">
    <property type="match status" value="1"/>
</dbReference>
<keyword evidence="3" id="KW-1185">Reference proteome</keyword>
<gene>
    <name evidence="2" type="ORF">PENTCL1PPCAC_26801</name>
</gene>
<dbReference type="PANTHER" id="PTHR43069">
    <property type="entry name" value="FUMARYLACETOACETASE"/>
    <property type="match status" value="1"/>
</dbReference>
<feature type="non-terminal residue" evidence="2">
    <location>
        <position position="1"/>
    </location>
</feature>
<evidence type="ECO:0000259" key="1">
    <source>
        <dbReference type="PROSITE" id="PS51203"/>
    </source>
</evidence>
<name>A0AAV5UCP4_9BILA</name>
<dbReference type="EMBL" id="BTSX01000006">
    <property type="protein sequence ID" value="GMT04627.1"/>
    <property type="molecule type" value="Genomic_DNA"/>
</dbReference>
<reference evidence="2" key="1">
    <citation type="submission" date="2023-10" db="EMBL/GenBank/DDBJ databases">
        <title>Genome assembly of Pristionchus species.</title>
        <authorList>
            <person name="Yoshida K."/>
            <person name="Sommer R.J."/>
        </authorList>
    </citation>
    <scope>NUCLEOTIDE SEQUENCE</scope>
    <source>
        <strain evidence="2">RS0144</strain>
    </source>
</reference>
<dbReference type="GO" id="GO:0006572">
    <property type="term" value="P:L-tyrosine catabolic process"/>
    <property type="evidence" value="ECO:0007669"/>
    <property type="project" value="TreeGrafter"/>
</dbReference>
<dbReference type="Pfam" id="PF04969">
    <property type="entry name" value="CS"/>
    <property type="match status" value="1"/>
</dbReference>
<sequence length="675" mass="77770">VMDAPEPSKVTQEYDILKASLPPTNLKPPKRFHLGRFEATLKQADAFEGYKLKSNDTEGTWRVRLSTMVYRHQPSNRQMSIHHLRLFAQMNMLLVDTYSIRTIMDVRIFAILDDGCLHRLTYDSSHNTVSGFEKVTTLYPPRRDRSLPPSLHFVSATCAVVCDGGRVLTIYETNTARTTWDSFFEYRIIGPQAPGTKPGCDRPPQGFDYGFTIVDARLTMAKQQIDICLQGVRDHDDRPSENFIRWITVWMPDTNTHHWELRRAKSIVCPGVVEFVGMDRHCDHLIVVSKDKPVFEEEKRVRTTGKDASIAQLRDNDTSERIVYVWYQTEEEVKVYCRLEQEGSHLFVKDDIIFEATEEHLKIMANGEVVMNGELGGMIETENTQWELIKPMEGMRRMEFSLKKKQGSSPRGVMGDNMWREVVKGDGRGKAIDDLEDMEWSMQALDIEFVDNEMPIQYWNATKDGSATTSTEKVEDCDMDEGERYIWYLNETTNQIDHYCDISDNFVLFTTQAFPPLSQTRAICLREADDGYVYNFEIFPPRHIQIIKAWGHVQRGKPDCKYAGVSPLGGYGVVVNTREDAFVYWQTHAPTHGEFIFYKDVTRRPYDPKDNHCPMQVLSMRKNEGDEEVDERIIGYVATEDSLILLSSDTLVIHRMRVPPVEWSKSAAEANLETR</sequence>
<dbReference type="InterPro" id="IPR008978">
    <property type="entry name" value="HSP20-like_chaperone"/>
</dbReference>
<dbReference type="GO" id="GO:0006559">
    <property type="term" value="P:L-phenylalanine catabolic process"/>
    <property type="evidence" value="ECO:0007669"/>
    <property type="project" value="TreeGrafter"/>
</dbReference>
<evidence type="ECO:0000313" key="3">
    <source>
        <dbReference type="Proteomes" id="UP001432027"/>
    </source>
</evidence>
<evidence type="ECO:0000313" key="2">
    <source>
        <dbReference type="EMBL" id="GMT04627.1"/>
    </source>
</evidence>
<dbReference type="SUPFAM" id="SSF49764">
    <property type="entry name" value="HSP20-like chaperones"/>
    <property type="match status" value="1"/>
</dbReference>
<accession>A0AAV5UCP4</accession>
<dbReference type="InterPro" id="IPR007052">
    <property type="entry name" value="CS_dom"/>
</dbReference>
<dbReference type="InterPro" id="IPR005959">
    <property type="entry name" value="Fumarylacetoacetase"/>
</dbReference>
<dbReference type="PANTHER" id="PTHR43069:SF2">
    <property type="entry name" value="FUMARYLACETOACETASE"/>
    <property type="match status" value="1"/>
</dbReference>
<dbReference type="PROSITE" id="PS51203">
    <property type="entry name" value="CS"/>
    <property type="match status" value="1"/>
</dbReference>
<dbReference type="GO" id="GO:1902000">
    <property type="term" value="P:homogentisate catabolic process"/>
    <property type="evidence" value="ECO:0007669"/>
    <property type="project" value="TreeGrafter"/>
</dbReference>
<dbReference type="AlphaFoldDB" id="A0AAV5UCP4"/>
<dbReference type="Proteomes" id="UP001432027">
    <property type="component" value="Unassembled WGS sequence"/>
</dbReference>
<organism evidence="2 3">
    <name type="scientific">Pristionchus entomophagus</name>
    <dbReference type="NCBI Taxonomy" id="358040"/>
    <lineage>
        <taxon>Eukaryota</taxon>
        <taxon>Metazoa</taxon>
        <taxon>Ecdysozoa</taxon>
        <taxon>Nematoda</taxon>
        <taxon>Chromadorea</taxon>
        <taxon>Rhabditida</taxon>
        <taxon>Rhabditina</taxon>
        <taxon>Diplogasteromorpha</taxon>
        <taxon>Diplogasteroidea</taxon>
        <taxon>Neodiplogasteridae</taxon>
        <taxon>Pristionchus</taxon>
    </lineage>
</organism>
<protein>
    <recommendedName>
        <fullName evidence="1">CS domain-containing protein</fullName>
    </recommendedName>
</protein>